<reference evidence="2 3" key="1">
    <citation type="submission" date="2017-05" db="EMBL/GenBank/DDBJ databases">
        <title>Genomic insights into alkan degradation activity of Oleiphilus messinensis.</title>
        <authorList>
            <person name="Kozyavkin S.A."/>
            <person name="Slesarev A.I."/>
            <person name="Golyshin P.N."/>
            <person name="Korzhenkov A."/>
            <person name="Golyshina O.N."/>
            <person name="Toshchakov S.V."/>
        </authorList>
    </citation>
    <scope>NUCLEOTIDE SEQUENCE [LARGE SCALE GENOMIC DNA]</scope>
    <source>
        <strain evidence="2 3">ME102</strain>
    </source>
</reference>
<dbReference type="Proteomes" id="UP000196027">
    <property type="component" value="Chromosome"/>
</dbReference>
<sequence length="117" mass="12827">MGDEKLAAQPPTLESLQASLNAQQAVFEMHQAMKLAAGIKNIFALVVIIPTFYLFGWWIYNAFLGALSAFAFNTLMGFAGGVIGCYIATRNPFWTMSGGLAGSIIRHENKAFDEYLK</sequence>
<evidence type="ECO:0000256" key="1">
    <source>
        <dbReference type="SAM" id="Phobius"/>
    </source>
</evidence>
<feature type="transmembrane region" description="Helical" evidence="1">
    <location>
        <begin position="66"/>
        <end position="88"/>
    </location>
</feature>
<keyword evidence="1" id="KW-1133">Transmembrane helix</keyword>
<keyword evidence="1" id="KW-0472">Membrane</keyword>
<name>A0A1Y0ID77_9GAMM</name>
<evidence type="ECO:0000313" key="3">
    <source>
        <dbReference type="Proteomes" id="UP000196027"/>
    </source>
</evidence>
<dbReference type="RefSeq" id="WP_232465175.1">
    <property type="nucleotide sequence ID" value="NZ_CP021425.1"/>
</dbReference>
<dbReference type="AlphaFoldDB" id="A0A1Y0ID77"/>
<proteinExistence type="predicted"/>
<feature type="transmembrane region" description="Helical" evidence="1">
    <location>
        <begin position="42"/>
        <end position="60"/>
    </location>
</feature>
<protein>
    <submittedName>
        <fullName evidence="2">Uncharacterized protein</fullName>
    </submittedName>
</protein>
<evidence type="ECO:0000313" key="2">
    <source>
        <dbReference type="EMBL" id="ARU58487.1"/>
    </source>
</evidence>
<organism evidence="2 3">
    <name type="scientific">Oleiphilus messinensis</name>
    <dbReference type="NCBI Taxonomy" id="141451"/>
    <lineage>
        <taxon>Bacteria</taxon>
        <taxon>Pseudomonadati</taxon>
        <taxon>Pseudomonadota</taxon>
        <taxon>Gammaproteobacteria</taxon>
        <taxon>Oceanospirillales</taxon>
        <taxon>Oleiphilaceae</taxon>
        <taxon>Oleiphilus</taxon>
    </lineage>
</organism>
<keyword evidence="1" id="KW-0812">Transmembrane</keyword>
<keyword evidence="3" id="KW-1185">Reference proteome</keyword>
<dbReference type="KEGG" id="ome:OLMES_4491"/>
<accession>A0A1Y0ID77</accession>
<gene>
    <name evidence="2" type="ORF">OLMES_4491</name>
</gene>
<dbReference type="EMBL" id="CP021425">
    <property type="protein sequence ID" value="ARU58487.1"/>
    <property type="molecule type" value="Genomic_DNA"/>
</dbReference>